<evidence type="ECO:0000259" key="1">
    <source>
        <dbReference type="Pfam" id="PF12719"/>
    </source>
</evidence>
<comment type="caution">
    <text evidence="2">The sequence shown here is derived from an EMBL/GenBank/DDBJ whole genome shotgun (WGS) entry which is preliminary data.</text>
</comment>
<proteinExistence type="predicted"/>
<protein>
    <submittedName>
        <fullName evidence="2">NCAPG</fullName>
    </submittedName>
</protein>
<dbReference type="Pfam" id="PF12719">
    <property type="entry name" value="Cnd3"/>
    <property type="match status" value="1"/>
</dbReference>
<dbReference type="OrthoDB" id="27187at2759"/>
<feature type="domain" description="Nuclear condensin complex subunit 3 C-terminal" evidence="1">
    <location>
        <begin position="53"/>
        <end position="92"/>
    </location>
</feature>
<evidence type="ECO:0000313" key="2">
    <source>
        <dbReference type="EMBL" id="KAF6026937.1"/>
    </source>
</evidence>
<organism evidence="2 3">
    <name type="scientific">Bugula neritina</name>
    <name type="common">Brown bryozoan</name>
    <name type="synonym">Sertularia neritina</name>
    <dbReference type="NCBI Taxonomy" id="10212"/>
    <lineage>
        <taxon>Eukaryota</taxon>
        <taxon>Metazoa</taxon>
        <taxon>Spiralia</taxon>
        <taxon>Lophotrochozoa</taxon>
        <taxon>Bryozoa</taxon>
        <taxon>Gymnolaemata</taxon>
        <taxon>Cheilostomatida</taxon>
        <taxon>Flustrina</taxon>
        <taxon>Buguloidea</taxon>
        <taxon>Bugulidae</taxon>
        <taxon>Bugula</taxon>
    </lineage>
</organism>
<gene>
    <name evidence="2" type="ORF">EB796_014758</name>
</gene>
<dbReference type="Proteomes" id="UP000593567">
    <property type="component" value="Unassembled WGS sequence"/>
</dbReference>
<reference evidence="2" key="1">
    <citation type="submission" date="2020-06" db="EMBL/GenBank/DDBJ databases">
        <title>Draft genome of Bugula neritina, a colonial animal packing powerful symbionts and potential medicines.</title>
        <authorList>
            <person name="Rayko M."/>
        </authorList>
    </citation>
    <scope>NUCLEOTIDE SEQUENCE [LARGE SCALE GENOMIC DNA]</scope>
    <source>
        <strain evidence="2">Kwan_BN1</strain>
    </source>
</reference>
<keyword evidence="3" id="KW-1185">Reference proteome</keyword>
<dbReference type="AlphaFoldDB" id="A0A7J7JLN6"/>
<sequence length="96" mass="10747">MHVYWDLPTTDSDARQLPGGRQLLSALCARRGCQTAAHARIVSSKLLSTRHSLVQPGHEEDVRLRHCLGVFFPVYAFSRDNQVQVEEAFIQTAGDI</sequence>
<evidence type="ECO:0000313" key="3">
    <source>
        <dbReference type="Proteomes" id="UP000593567"/>
    </source>
</evidence>
<accession>A0A7J7JLN6</accession>
<name>A0A7J7JLN6_BUGNE</name>
<dbReference type="EMBL" id="VXIV02002178">
    <property type="protein sequence ID" value="KAF6026937.1"/>
    <property type="molecule type" value="Genomic_DNA"/>
</dbReference>
<dbReference type="InterPro" id="IPR025977">
    <property type="entry name" value="Cnd3_C"/>
</dbReference>